<name>A0ABC8UGD0_9AQUA</name>
<dbReference type="Proteomes" id="UP001642360">
    <property type="component" value="Unassembled WGS sequence"/>
</dbReference>
<dbReference type="EMBL" id="CAUOFW020007636">
    <property type="protein sequence ID" value="CAK9180072.1"/>
    <property type="molecule type" value="Genomic_DNA"/>
</dbReference>
<proteinExistence type="predicted"/>
<evidence type="ECO:0000313" key="1">
    <source>
        <dbReference type="EMBL" id="CAK9180072.1"/>
    </source>
</evidence>
<organism evidence="1 2">
    <name type="scientific">Ilex paraguariensis</name>
    <name type="common">yerba mate</name>
    <dbReference type="NCBI Taxonomy" id="185542"/>
    <lineage>
        <taxon>Eukaryota</taxon>
        <taxon>Viridiplantae</taxon>
        <taxon>Streptophyta</taxon>
        <taxon>Embryophyta</taxon>
        <taxon>Tracheophyta</taxon>
        <taxon>Spermatophyta</taxon>
        <taxon>Magnoliopsida</taxon>
        <taxon>eudicotyledons</taxon>
        <taxon>Gunneridae</taxon>
        <taxon>Pentapetalae</taxon>
        <taxon>asterids</taxon>
        <taxon>campanulids</taxon>
        <taxon>Aquifoliales</taxon>
        <taxon>Aquifoliaceae</taxon>
        <taxon>Ilex</taxon>
    </lineage>
</organism>
<evidence type="ECO:0000313" key="2">
    <source>
        <dbReference type="Proteomes" id="UP001642360"/>
    </source>
</evidence>
<protein>
    <submittedName>
        <fullName evidence="1">Uncharacterized protein</fullName>
    </submittedName>
</protein>
<gene>
    <name evidence="1" type="ORF">ILEXP_LOCUS50026</name>
</gene>
<dbReference type="AlphaFoldDB" id="A0ABC8UGD0"/>
<sequence>MGKAYRYVILFGKPDCFYIHVFCVPESYQVLSDNTGLPSAARLNRASNSLHKNSNVGHDYCDYAQVSLKVRVLHPDKQICLSVSGNLTVKWCLTLTETPEPSPKEISKGSVDRDIALAEISKEKGLSYIKAWEKQRWRTSKAFSNLCCSFWNLCGFELKLPWNQNEALSVKQTYSSLIDFVTYCIVFSIFAGI</sequence>
<reference evidence="1 2" key="1">
    <citation type="submission" date="2024-02" db="EMBL/GenBank/DDBJ databases">
        <authorList>
            <person name="Vignale AGUSTIN F."/>
            <person name="Sosa J E."/>
            <person name="Modenutti C."/>
        </authorList>
    </citation>
    <scope>NUCLEOTIDE SEQUENCE [LARGE SCALE GENOMIC DNA]</scope>
</reference>
<comment type="caution">
    <text evidence="1">The sequence shown here is derived from an EMBL/GenBank/DDBJ whole genome shotgun (WGS) entry which is preliminary data.</text>
</comment>
<accession>A0ABC8UGD0</accession>
<keyword evidence="2" id="KW-1185">Reference proteome</keyword>